<feature type="region of interest" description="Disordered" evidence="1">
    <location>
        <begin position="1"/>
        <end position="90"/>
    </location>
</feature>
<reference evidence="2 3" key="1">
    <citation type="submission" date="2016-10" db="EMBL/GenBank/DDBJ databases">
        <authorList>
            <person name="de Groot N.N."/>
        </authorList>
    </citation>
    <scope>NUCLEOTIDE SEQUENCE [LARGE SCALE GENOMIC DNA]</scope>
    <source>
        <strain evidence="2 3">DSM 44468</strain>
    </source>
</reference>
<gene>
    <name evidence="2" type="ORF">SAMN05421835_12127</name>
</gene>
<organism evidence="2 3">
    <name type="scientific">Amycolatopsis sacchari</name>
    <dbReference type="NCBI Taxonomy" id="115433"/>
    <lineage>
        <taxon>Bacteria</taxon>
        <taxon>Bacillati</taxon>
        <taxon>Actinomycetota</taxon>
        <taxon>Actinomycetes</taxon>
        <taxon>Pseudonocardiales</taxon>
        <taxon>Pseudonocardiaceae</taxon>
        <taxon>Amycolatopsis</taxon>
    </lineage>
</organism>
<evidence type="ECO:0000256" key="1">
    <source>
        <dbReference type="SAM" id="MobiDB-lite"/>
    </source>
</evidence>
<proteinExistence type="predicted"/>
<accession>A0A1I3ZHI5</accession>
<evidence type="ECO:0000313" key="3">
    <source>
        <dbReference type="Proteomes" id="UP000199025"/>
    </source>
</evidence>
<feature type="region of interest" description="Disordered" evidence="1">
    <location>
        <begin position="133"/>
        <end position="157"/>
    </location>
</feature>
<keyword evidence="3" id="KW-1185">Reference proteome</keyword>
<sequence length="255" mass="25134">MPSPTRAGVARRGWGTSRPRRGGARLGRPGAGVPGSGPGAAGVPGSGARGGGGARRGRPWAAGVPGSGAGGRGAAVPGSRAGAAGVPGSEPGVARVCVPSRRGAGDSRRGVGGGQRAIVAPDGRRSSLASWLRQRASPGQWAGTGLHQDRGRAPGESDAMAWAAGEAAAMNRIALPQVCEAGATHPRQGHSQARDTHAQAPQRSPLQSGPRASAAAPPRMCSAIAAVTAVRGLAVATVTVHGATFVRALVPQPLH</sequence>
<feature type="compositionally biased region" description="Low complexity" evidence="1">
    <location>
        <begin position="74"/>
        <end position="89"/>
    </location>
</feature>
<feature type="region of interest" description="Disordered" evidence="1">
    <location>
        <begin position="182"/>
        <end position="215"/>
    </location>
</feature>
<name>A0A1I3ZHI5_9PSEU</name>
<dbReference type="EMBL" id="FORP01000021">
    <property type="protein sequence ID" value="SFK43527.1"/>
    <property type="molecule type" value="Genomic_DNA"/>
</dbReference>
<evidence type="ECO:0000313" key="2">
    <source>
        <dbReference type="EMBL" id="SFK43527.1"/>
    </source>
</evidence>
<feature type="compositionally biased region" description="Gly residues" evidence="1">
    <location>
        <begin position="29"/>
        <end position="54"/>
    </location>
</feature>
<dbReference type="STRING" id="115433.SAMN05421835_12127"/>
<protein>
    <submittedName>
        <fullName evidence="2">Uncharacterized protein</fullName>
    </submittedName>
</protein>
<dbReference type="Proteomes" id="UP000199025">
    <property type="component" value="Unassembled WGS sequence"/>
</dbReference>
<dbReference type="AlphaFoldDB" id="A0A1I3ZHI5"/>